<feature type="domain" description="CCHC-type" evidence="3">
    <location>
        <begin position="191"/>
        <end position="206"/>
    </location>
</feature>
<keyword evidence="1" id="KW-0862">Zinc</keyword>
<protein>
    <recommendedName>
        <fullName evidence="3">CCHC-type domain-containing protein</fullName>
    </recommendedName>
</protein>
<evidence type="ECO:0000256" key="1">
    <source>
        <dbReference type="PROSITE-ProRule" id="PRU00047"/>
    </source>
</evidence>
<dbReference type="AlphaFoldDB" id="A0A5C7H3R2"/>
<organism evidence="4 5">
    <name type="scientific">Acer yangbiense</name>
    <dbReference type="NCBI Taxonomy" id="1000413"/>
    <lineage>
        <taxon>Eukaryota</taxon>
        <taxon>Viridiplantae</taxon>
        <taxon>Streptophyta</taxon>
        <taxon>Embryophyta</taxon>
        <taxon>Tracheophyta</taxon>
        <taxon>Spermatophyta</taxon>
        <taxon>Magnoliopsida</taxon>
        <taxon>eudicotyledons</taxon>
        <taxon>Gunneridae</taxon>
        <taxon>Pentapetalae</taxon>
        <taxon>rosids</taxon>
        <taxon>malvids</taxon>
        <taxon>Sapindales</taxon>
        <taxon>Sapindaceae</taxon>
        <taxon>Hippocastanoideae</taxon>
        <taxon>Acereae</taxon>
        <taxon>Acer</taxon>
    </lineage>
</organism>
<keyword evidence="5" id="KW-1185">Reference proteome</keyword>
<sequence>MEEGKAKGGDRRREENGRKRRDHLVEMDLAKLYQNLSIAEEDRAIHEISEEDKLDGVEDVDQCLVGKVLTDRNRVWFRGPWHFGNSLIALEKPVGTGSISQLMFNKTAFWIQIHEIPIMCMNRRTAKWMAEQIGEAVELPSESRECWGKFMRVKVRIDISKPLKRWLRLKLGKTEEVTMVSLKYERLPEFCFTCGRIGHSNKECQDEEAKEATLEETVSKYGSWLKAPIPDRTKIKGGVQVNVSSSDRLKPQENSQEVEGDGSVSLKFGIKSSLKQDGSAASTAASQPLMMVKRKGNLDTIEGNGPPGSIEMCIDGLGPGVEVSSTELGHPNNVQSQSPQLFLEGVANPSHLQPKILVQPILGPHTGDVKNLEQPMETEPPKSPPPPSAKTSKKMEESCPRINSEKSCWSNY</sequence>
<evidence type="ECO:0000256" key="2">
    <source>
        <dbReference type="SAM" id="MobiDB-lite"/>
    </source>
</evidence>
<dbReference type="GO" id="GO:0008270">
    <property type="term" value="F:zinc ion binding"/>
    <property type="evidence" value="ECO:0007669"/>
    <property type="project" value="UniProtKB-KW"/>
</dbReference>
<feature type="region of interest" description="Disordered" evidence="2">
    <location>
        <begin position="241"/>
        <end position="262"/>
    </location>
</feature>
<name>A0A5C7H3R2_9ROSI</name>
<dbReference type="InterPro" id="IPR001878">
    <property type="entry name" value="Znf_CCHC"/>
</dbReference>
<dbReference type="Proteomes" id="UP000323000">
    <property type="component" value="Chromosome 11"/>
</dbReference>
<comment type="caution">
    <text evidence="4">The sequence shown here is derived from an EMBL/GenBank/DDBJ whole genome shotgun (WGS) entry which is preliminary data.</text>
</comment>
<dbReference type="PROSITE" id="PS50158">
    <property type="entry name" value="ZF_CCHC"/>
    <property type="match status" value="1"/>
</dbReference>
<feature type="region of interest" description="Disordered" evidence="2">
    <location>
        <begin position="1"/>
        <end position="20"/>
    </location>
</feature>
<dbReference type="InterPro" id="IPR040256">
    <property type="entry name" value="At4g02000-like"/>
</dbReference>
<dbReference type="PANTHER" id="PTHR31286">
    <property type="entry name" value="GLYCINE-RICH CELL WALL STRUCTURAL PROTEIN 1.8-LIKE"/>
    <property type="match status" value="1"/>
</dbReference>
<dbReference type="OrthoDB" id="1108329at2759"/>
<dbReference type="GO" id="GO:0003676">
    <property type="term" value="F:nucleic acid binding"/>
    <property type="evidence" value="ECO:0007669"/>
    <property type="project" value="InterPro"/>
</dbReference>
<evidence type="ECO:0000259" key="3">
    <source>
        <dbReference type="PROSITE" id="PS50158"/>
    </source>
</evidence>
<evidence type="ECO:0000313" key="4">
    <source>
        <dbReference type="EMBL" id="TXG51369.1"/>
    </source>
</evidence>
<keyword evidence="1" id="KW-0479">Metal-binding</keyword>
<reference evidence="5" key="1">
    <citation type="journal article" date="2019" name="Gigascience">
        <title>De novo genome assembly of the endangered Acer yangbiense, a plant species with extremely small populations endemic to Yunnan Province, China.</title>
        <authorList>
            <person name="Yang J."/>
            <person name="Wariss H.M."/>
            <person name="Tao L."/>
            <person name="Zhang R."/>
            <person name="Yun Q."/>
            <person name="Hollingsworth P."/>
            <person name="Dao Z."/>
            <person name="Luo G."/>
            <person name="Guo H."/>
            <person name="Ma Y."/>
            <person name="Sun W."/>
        </authorList>
    </citation>
    <scope>NUCLEOTIDE SEQUENCE [LARGE SCALE GENOMIC DNA]</scope>
    <source>
        <strain evidence="5">cv. Malutang</strain>
    </source>
</reference>
<accession>A0A5C7H3R2</accession>
<proteinExistence type="predicted"/>
<gene>
    <name evidence="4" type="ORF">EZV62_023893</name>
</gene>
<dbReference type="EMBL" id="VAHF01000011">
    <property type="protein sequence ID" value="TXG51369.1"/>
    <property type="molecule type" value="Genomic_DNA"/>
</dbReference>
<dbReference type="InterPro" id="IPR025836">
    <property type="entry name" value="Zn_knuckle_CX2CX4HX4C"/>
</dbReference>
<evidence type="ECO:0000313" key="5">
    <source>
        <dbReference type="Proteomes" id="UP000323000"/>
    </source>
</evidence>
<dbReference type="Pfam" id="PF14392">
    <property type="entry name" value="zf-CCHC_4"/>
    <property type="match status" value="1"/>
</dbReference>
<keyword evidence="1" id="KW-0863">Zinc-finger</keyword>
<feature type="compositionally biased region" description="Polar residues" evidence="2">
    <location>
        <begin position="241"/>
        <end position="257"/>
    </location>
</feature>
<feature type="region of interest" description="Disordered" evidence="2">
    <location>
        <begin position="362"/>
        <end position="412"/>
    </location>
</feature>
<dbReference type="PANTHER" id="PTHR31286:SF167">
    <property type="entry name" value="OS09G0268800 PROTEIN"/>
    <property type="match status" value="1"/>
</dbReference>